<reference evidence="2" key="1">
    <citation type="journal article" date="2020" name="mSystems">
        <title>Genome- and Community-Level Interaction Insights into Carbon Utilization and Element Cycling Functions of Hydrothermarchaeota in Hydrothermal Sediment.</title>
        <authorList>
            <person name="Zhou Z."/>
            <person name="Liu Y."/>
            <person name="Xu W."/>
            <person name="Pan J."/>
            <person name="Luo Z.H."/>
            <person name="Li M."/>
        </authorList>
    </citation>
    <scope>NUCLEOTIDE SEQUENCE [LARGE SCALE GENOMIC DNA]</scope>
    <source>
        <strain evidence="2">SpSt-192</strain>
    </source>
</reference>
<dbReference type="Gene3D" id="3.30.450.30">
    <property type="entry name" value="Dynein light chain 2a, cytoplasmic"/>
    <property type="match status" value="1"/>
</dbReference>
<accession>A0A7C3AQN2</accession>
<evidence type="ECO:0000259" key="1">
    <source>
        <dbReference type="SMART" id="SM00960"/>
    </source>
</evidence>
<protein>
    <submittedName>
        <fullName evidence="2">Roadblock/LC7 domain-containing protein</fullName>
    </submittedName>
</protein>
<dbReference type="InterPro" id="IPR004942">
    <property type="entry name" value="Roadblock/LAMTOR2_dom"/>
</dbReference>
<dbReference type="SUPFAM" id="SSF103196">
    <property type="entry name" value="Roadblock/LC7 domain"/>
    <property type="match status" value="1"/>
</dbReference>
<dbReference type="SMART" id="SM00960">
    <property type="entry name" value="Robl_LC7"/>
    <property type="match status" value="1"/>
</dbReference>
<dbReference type="AlphaFoldDB" id="A0A7C3AQN2"/>
<comment type="caution">
    <text evidence="2">The sequence shown here is derived from an EMBL/GenBank/DDBJ whole genome shotgun (WGS) entry which is preliminary data.</text>
</comment>
<organism evidence="2">
    <name type="scientific">Thermorudis sp</name>
    <dbReference type="NCBI Taxonomy" id="1969470"/>
    <lineage>
        <taxon>Bacteria</taxon>
        <taxon>Pseudomonadati</taxon>
        <taxon>Thermomicrobiota</taxon>
        <taxon>Thermomicrobia</taxon>
        <taxon>Thermomicrobia incertae sedis</taxon>
        <taxon>Thermorudis</taxon>
    </lineage>
</organism>
<gene>
    <name evidence="2" type="ORF">ENP13_00010</name>
</gene>
<evidence type="ECO:0000313" key="2">
    <source>
        <dbReference type="EMBL" id="HEX69622.1"/>
    </source>
</evidence>
<dbReference type="EMBL" id="DSID01000001">
    <property type="protein sequence ID" value="HEX69622.1"/>
    <property type="molecule type" value="Genomic_DNA"/>
</dbReference>
<sequence length="141" mass="14675">MSESLIHASVRFSAVNGNGGDRVAVSDVLQRMRDEYGLDLVAIVGTDGLLVESAHDPVLDAESVAANAVSGLLMMEALGRELGGVSARQAIVEFDEHVVLVTPLGQDTALVVVAAGSANLGRLRLAVRRARGSLEQEAATI</sequence>
<dbReference type="Pfam" id="PF03259">
    <property type="entry name" value="Robl_LC7"/>
    <property type="match status" value="1"/>
</dbReference>
<proteinExistence type="predicted"/>
<feature type="domain" description="Roadblock/LAMTOR2" evidence="1">
    <location>
        <begin position="25"/>
        <end position="114"/>
    </location>
</feature>
<name>A0A7C3AQN2_9BACT</name>